<accession>A0A8E5HNH8</accession>
<sequence>MQSPTSSTVECCGESICSQQHEQDSQRPENRAGILLIPEDHHHHQVADSHLASAGMLTTNTRTSPPETIASNTPHACRNPPPHAVHHPSSSRLDSSASSGGQDVFDEEDLSDNEGGVFLEPVPSATRADTDFSSQPGGASTDDGYEASDDPRSTTSDLADMEADQDEASIDEAPDPYLDLNGPSNIALHLQALYGAAPTMATPHHPPAAWAGAADSLAQAPVVVESMSMSSWDDYADALPPVQLSNPNPTIPGSENLGLVDFLRNWAYQSGFAQASFVRPPHLHQVLDQAGTDVSEVRYSDLGGDECDFQALNWLAMETTRSAARLRRRQTYKNYVNRAGSDELTRHVDDAGIPSCQSFFRFRKMTIRQDVHLAHFQLRSVLACPSRTHAYYPSPVGVNRINTVSRQTDCVMSMRDFPAMGGAISTLDAGCGVLMGGTFNGDYCLKSLNCNDRTRFVEGQITSDFSGITNHIRLYRPRRSAGPVAAIASNDCGFRVMDVNTEHFISETTYPCAVNCSALSPDHRLRVVVGDCPNVFITNADTGEILQELTGHRDYGFACDWSEDGWTVATGFQDRGVKIWDARKWCNSSGVSTSICTIRSEMASVRGLRFSPVGSGHPVLVAAEETDFVNFIDAQTFSSKQTIDVFGEIGGVAFANDGQDVNILCCDTHRGGLMQVERCGRGPGSVRDSLRQRDSSRGRRVGEDEGGCFRSRWARSHGPALLDAHLEPF</sequence>
<feature type="region of interest" description="Disordered" evidence="2">
    <location>
        <begin position="17"/>
        <end position="157"/>
    </location>
</feature>
<feature type="compositionally biased region" description="Low complexity" evidence="2">
    <location>
        <begin position="87"/>
        <end position="99"/>
    </location>
</feature>
<evidence type="ECO:0000313" key="3">
    <source>
        <dbReference type="EMBL" id="QUC18239.1"/>
    </source>
</evidence>
<dbReference type="OrthoDB" id="20669at2759"/>
<dbReference type="PANTHER" id="PTHR43991:SF12">
    <property type="entry name" value="WD REPEAT PROTEIN (AFU_ORTHOLOGUE AFUA_8G05640)"/>
    <property type="match status" value="1"/>
</dbReference>
<dbReference type="Proteomes" id="UP000027002">
    <property type="component" value="Chromosome 2"/>
</dbReference>
<dbReference type="SUPFAM" id="SSF50978">
    <property type="entry name" value="WD40 repeat-like"/>
    <property type="match status" value="1"/>
</dbReference>
<dbReference type="PANTHER" id="PTHR43991">
    <property type="entry name" value="WD REPEAT PROTEIN (AFU_ORTHOLOGUE AFUA_8G05640)-RELATED"/>
    <property type="match status" value="1"/>
</dbReference>
<feature type="region of interest" description="Disordered" evidence="2">
    <location>
        <begin position="684"/>
        <end position="705"/>
    </location>
</feature>
<name>A0A8E5HNH8_USTVR</name>
<keyword evidence="4" id="KW-1185">Reference proteome</keyword>
<protein>
    <recommendedName>
        <fullName evidence="5">WD domain containing protein</fullName>
    </recommendedName>
</protein>
<reference evidence="3" key="1">
    <citation type="submission" date="2020-03" db="EMBL/GenBank/DDBJ databases">
        <title>A mixture of massive structural variations and highly conserved coding sequences in Ustilaginoidea virens genome.</title>
        <authorList>
            <person name="Zhang K."/>
            <person name="Zhao Z."/>
            <person name="Zhang Z."/>
            <person name="Li Y."/>
            <person name="Hsiang T."/>
            <person name="Sun W."/>
        </authorList>
    </citation>
    <scope>NUCLEOTIDE SEQUENCE</scope>
    <source>
        <strain evidence="3">UV-8b</strain>
    </source>
</reference>
<dbReference type="InterPro" id="IPR036322">
    <property type="entry name" value="WD40_repeat_dom_sf"/>
</dbReference>
<dbReference type="InterPro" id="IPR001680">
    <property type="entry name" value="WD40_rpt"/>
</dbReference>
<feature type="repeat" description="WD" evidence="1">
    <location>
        <begin position="549"/>
        <end position="581"/>
    </location>
</feature>
<dbReference type="PROSITE" id="PS50082">
    <property type="entry name" value="WD_REPEATS_2"/>
    <property type="match status" value="1"/>
</dbReference>
<dbReference type="InterPro" id="IPR015943">
    <property type="entry name" value="WD40/YVTN_repeat-like_dom_sf"/>
</dbReference>
<feature type="compositionally biased region" description="Basic and acidic residues" evidence="2">
    <location>
        <begin position="688"/>
        <end position="703"/>
    </location>
</feature>
<dbReference type="KEGG" id="uvi:66063258"/>
<feature type="compositionally biased region" description="Basic and acidic residues" evidence="2">
    <location>
        <begin position="21"/>
        <end position="30"/>
    </location>
</feature>
<keyword evidence="1" id="KW-0853">WD repeat</keyword>
<evidence type="ECO:0000313" key="4">
    <source>
        <dbReference type="Proteomes" id="UP000027002"/>
    </source>
</evidence>
<dbReference type="AlphaFoldDB" id="A0A8E5HNH8"/>
<dbReference type="GeneID" id="66063258"/>
<proteinExistence type="predicted"/>
<feature type="compositionally biased region" description="Polar residues" evidence="2">
    <location>
        <begin position="56"/>
        <end position="74"/>
    </location>
</feature>
<dbReference type="PROSITE" id="PS50294">
    <property type="entry name" value="WD_REPEATS_REGION"/>
    <property type="match status" value="1"/>
</dbReference>
<dbReference type="Gene3D" id="2.130.10.10">
    <property type="entry name" value="YVTN repeat-like/Quinoprotein amine dehydrogenase"/>
    <property type="match status" value="1"/>
</dbReference>
<evidence type="ECO:0000256" key="2">
    <source>
        <dbReference type="SAM" id="MobiDB-lite"/>
    </source>
</evidence>
<evidence type="ECO:0008006" key="5">
    <source>
        <dbReference type="Google" id="ProtNLM"/>
    </source>
</evidence>
<dbReference type="RefSeq" id="XP_042995912.1">
    <property type="nucleotide sequence ID" value="XM_043139978.1"/>
</dbReference>
<feature type="compositionally biased region" description="Basic and acidic residues" evidence="2">
    <location>
        <begin position="38"/>
        <end position="47"/>
    </location>
</feature>
<organism evidence="3 4">
    <name type="scientific">Ustilaginoidea virens</name>
    <name type="common">Rice false smut fungus</name>
    <name type="synonym">Villosiclava virens</name>
    <dbReference type="NCBI Taxonomy" id="1159556"/>
    <lineage>
        <taxon>Eukaryota</taxon>
        <taxon>Fungi</taxon>
        <taxon>Dikarya</taxon>
        <taxon>Ascomycota</taxon>
        <taxon>Pezizomycotina</taxon>
        <taxon>Sordariomycetes</taxon>
        <taxon>Hypocreomycetidae</taxon>
        <taxon>Hypocreales</taxon>
        <taxon>Clavicipitaceae</taxon>
        <taxon>Ustilaginoidea</taxon>
    </lineage>
</organism>
<gene>
    <name evidence="3" type="ORF">UV8b_02480</name>
</gene>
<dbReference type="SMART" id="SM00320">
    <property type="entry name" value="WD40"/>
    <property type="match status" value="1"/>
</dbReference>
<dbReference type="EMBL" id="CP072754">
    <property type="protein sequence ID" value="QUC18239.1"/>
    <property type="molecule type" value="Genomic_DNA"/>
</dbReference>
<evidence type="ECO:0000256" key="1">
    <source>
        <dbReference type="PROSITE-ProRule" id="PRU00221"/>
    </source>
</evidence>